<dbReference type="Proteomes" id="UP001396898">
    <property type="component" value="Unassembled WGS sequence"/>
</dbReference>
<evidence type="ECO:0000313" key="2">
    <source>
        <dbReference type="Proteomes" id="UP001396898"/>
    </source>
</evidence>
<gene>
    <name evidence="1" type="ORF">PG991_012158</name>
</gene>
<dbReference type="EMBL" id="JAQQWI010000017">
    <property type="protein sequence ID" value="KAK8005861.1"/>
    <property type="molecule type" value="Genomic_DNA"/>
</dbReference>
<comment type="caution">
    <text evidence="1">The sequence shown here is derived from an EMBL/GenBank/DDBJ whole genome shotgun (WGS) entry which is preliminary data.</text>
</comment>
<evidence type="ECO:0000313" key="1">
    <source>
        <dbReference type="EMBL" id="KAK8005861.1"/>
    </source>
</evidence>
<sequence length="105" mass="10849">MQTSAIRVNDPDHVVAAGGLASLVARLALTLAEEEVVQAAAPDPIGAGLPDGLPVPLVRKAVEVGRRHAHPLNRLAHAESLNATLEEPVQEIVNVSSQTRVATGG</sequence>
<keyword evidence="2" id="KW-1185">Reference proteome</keyword>
<protein>
    <submittedName>
        <fullName evidence="1">Uncharacterized protein</fullName>
    </submittedName>
</protein>
<organism evidence="1 2">
    <name type="scientific">Apiospora marii</name>
    <dbReference type="NCBI Taxonomy" id="335849"/>
    <lineage>
        <taxon>Eukaryota</taxon>
        <taxon>Fungi</taxon>
        <taxon>Dikarya</taxon>
        <taxon>Ascomycota</taxon>
        <taxon>Pezizomycotina</taxon>
        <taxon>Sordariomycetes</taxon>
        <taxon>Xylariomycetidae</taxon>
        <taxon>Amphisphaeriales</taxon>
        <taxon>Apiosporaceae</taxon>
        <taxon>Apiospora</taxon>
    </lineage>
</organism>
<proteinExistence type="predicted"/>
<accession>A0ABR1R9U1</accession>
<reference evidence="1 2" key="1">
    <citation type="submission" date="2023-01" db="EMBL/GenBank/DDBJ databases">
        <title>Analysis of 21 Apiospora genomes using comparative genomics revels a genus with tremendous synthesis potential of carbohydrate active enzymes and secondary metabolites.</title>
        <authorList>
            <person name="Sorensen T."/>
        </authorList>
    </citation>
    <scope>NUCLEOTIDE SEQUENCE [LARGE SCALE GENOMIC DNA]</scope>
    <source>
        <strain evidence="1 2">CBS 20057</strain>
    </source>
</reference>
<name>A0ABR1R9U1_9PEZI</name>